<dbReference type="Proteomes" id="UP001498771">
    <property type="component" value="Unassembled WGS sequence"/>
</dbReference>
<feature type="compositionally biased region" description="Basic and acidic residues" evidence="1">
    <location>
        <begin position="26"/>
        <end position="42"/>
    </location>
</feature>
<reference evidence="2 3" key="1">
    <citation type="submission" date="2024-03" db="EMBL/GenBank/DDBJ databases">
        <title>Genome-scale model development and genomic sequencing of the oleaginous clade Lipomyces.</title>
        <authorList>
            <consortium name="Lawrence Berkeley National Laboratory"/>
            <person name="Czajka J.J."/>
            <person name="Han Y."/>
            <person name="Kim J."/>
            <person name="Mondo S.J."/>
            <person name="Hofstad B.A."/>
            <person name="Robles A."/>
            <person name="Haridas S."/>
            <person name="Riley R."/>
            <person name="LaButti K."/>
            <person name="Pangilinan J."/>
            <person name="Andreopoulos W."/>
            <person name="Lipzen A."/>
            <person name="Yan J."/>
            <person name="Wang M."/>
            <person name="Ng V."/>
            <person name="Grigoriev I.V."/>
            <person name="Spatafora J.W."/>
            <person name="Magnuson J.K."/>
            <person name="Baker S.E."/>
            <person name="Pomraning K.R."/>
        </authorList>
    </citation>
    <scope>NUCLEOTIDE SEQUENCE [LARGE SCALE GENOMIC DNA]</scope>
    <source>
        <strain evidence="2 3">Phaff 52-87</strain>
    </source>
</reference>
<evidence type="ECO:0008006" key="4">
    <source>
        <dbReference type="Google" id="ProtNLM"/>
    </source>
</evidence>
<keyword evidence="3" id="KW-1185">Reference proteome</keyword>
<organism evidence="2 3">
    <name type="scientific">Myxozyma melibiosi</name>
    <dbReference type="NCBI Taxonomy" id="54550"/>
    <lineage>
        <taxon>Eukaryota</taxon>
        <taxon>Fungi</taxon>
        <taxon>Dikarya</taxon>
        <taxon>Ascomycota</taxon>
        <taxon>Saccharomycotina</taxon>
        <taxon>Lipomycetes</taxon>
        <taxon>Lipomycetales</taxon>
        <taxon>Lipomycetaceae</taxon>
        <taxon>Myxozyma</taxon>
    </lineage>
</organism>
<comment type="caution">
    <text evidence="2">The sequence shown here is derived from an EMBL/GenBank/DDBJ whole genome shotgun (WGS) entry which is preliminary data.</text>
</comment>
<evidence type="ECO:0000313" key="2">
    <source>
        <dbReference type="EMBL" id="KAK7204101.1"/>
    </source>
</evidence>
<dbReference type="RefSeq" id="XP_064767134.1">
    <property type="nucleotide sequence ID" value="XM_064911168.1"/>
</dbReference>
<dbReference type="GeneID" id="90036680"/>
<dbReference type="PANTHER" id="PTHR42070">
    <property type="entry name" value="FILAMENT ASSOCIATED PROTEIN, PUTATIVE (AFU_ORTHOLOGUE AFUA_8G06630)-RELATED"/>
    <property type="match status" value="1"/>
</dbReference>
<accession>A0ABR1F2M7</accession>
<gene>
    <name evidence="2" type="ORF">BZA70DRAFT_268511</name>
</gene>
<feature type="region of interest" description="Disordered" evidence="1">
    <location>
        <begin position="275"/>
        <end position="321"/>
    </location>
</feature>
<proteinExistence type="predicted"/>
<dbReference type="CDD" id="cd14688">
    <property type="entry name" value="bZIP_YAP"/>
    <property type="match status" value="1"/>
</dbReference>
<feature type="region of interest" description="Disordered" evidence="1">
    <location>
        <begin position="1"/>
        <end position="50"/>
    </location>
</feature>
<feature type="compositionally biased region" description="Low complexity" evidence="1">
    <location>
        <begin position="276"/>
        <end position="307"/>
    </location>
</feature>
<protein>
    <recommendedName>
        <fullName evidence="4">BZIP domain-containing protein</fullName>
    </recommendedName>
</protein>
<dbReference type="EMBL" id="JBBJBU010000009">
    <property type="protein sequence ID" value="KAK7204101.1"/>
    <property type="molecule type" value="Genomic_DNA"/>
</dbReference>
<dbReference type="Gene3D" id="1.20.5.170">
    <property type="match status" value="1"/>
</dbReference>
<name>A0ABR1F2M7_9ASCO</name>
<sequence>MSCSPAAIASAENSAGRADVGTAHNQTKENSDHLARIRENQRRSRARKREYVSDLESKIKGCQEEGLQLNIQIQRVARRVVEENKKLRELLAQVGIDEWTVEDYLKSKSGEDFQSWITQRHQEEEILKAQHPCRTCGTAPAKAKDENMSRSKSKPVVAAASLESSSSSVPAVVTAPRPAGVAILPQPPFNPAAAALPSSRVPVAAPPQVFSGAPQYPSNMLPYGMNAVGPSTMVHPQPPAAAAAGDSATVLPIDFTAYFQSVDIDSIQLPNDFYTSSASSSSAQNGANSSSESSASCCASSASSASSPECTASDVCASKSQ</sequence>
<evidence type="ECO:0000313" key="3">
    <source>
        <dbReference type="Proteomes" id="UP001498771"/>
    </source>
</evidence>
<dbReference type="PANTHER" id="PTHR42070:SF1">
    <property type="entry name" value="FILAMENT ASSOCIATED PROTEIN, PUTATIVE (AFU_ORTHOLOGUE AFUA_8G06630)-RELATED"/>
    <property type="match status" value="1"/>
</dbReference>
<evidence type="ECO:0000256" key="1">
    <source>
        <dbReference type="SAM" id="MobiDB-lite"/>
    </source>
</evidence>